<dbReference type="EMBL" id="CP024092">
    <property type="protein sequence ID" value="ATP23687.1"/>
    <property type="molecule type" value="Genomic_DNA"/>
</dbReference>
<organism evidence="2 3">
    <name type="scientific">Escherichia coli</name>
    <dbReference type="NCBI Taxonomy" id="562"/>
    <lineage>
        <taxon>Bacteria</taxon>
        <taxon>Pseudomonadati</taxon>
        <taxon>Pseudomonadota</taxon>
        <taxon>Gammaproteobacteria</taxon>
        <taxon>Enterobacterales</taxon>
        <taxon>Enterobacteriaceae</taxon>
        <taxon>Escherichia</taxon>
    </lineage>
</organism>
<proteinExistence type="predicted"/>
<evidence type="ECO:0000313" key="3">
    <source>
        <dbReference type="Proteomes" id="UP000184077"/>
    </source>
</evidence>
<reference evidence="1 4" key="2">
    <citation type="submission" date="2017-10" db="EMBL/GenBank/DDBJ databases">
        <title>Genome and in vitro analysis of Escherichia coli resistant to antibiotic.</title>
        <authorList>
            <person name="Pereira U.P."/>
            <person name="Facimoto C.T."/>
            <person name="Campos P.A."/>
            <person name="Araujo B.F."/>
            <person name="Royer S."/>
            <person name="Goncalves I.R."/>
            <person name="Ferreira M.L."/>
            <person name="Gontijo P."/>
            <person name="Ribas R.M."/>
        </authorList>
    </citation>
    <scope>NUCLEOTIDE SEQUENCE [LARGE SCALE GENOMIC DNA]</scope>
    <source>
        <strain evidence="1 4">UFU_EC98</strain>
    </source>
</reference>
<evidence type="ECO:0000313" key="1">
    <source>
        <dbReference type="EMBL" id="ATP23687.1"/>
    </source>
</evidence>
<evidence type="ECO:0000313" key="4">
    <source>
        <dbReference type="Proteomes" id="UP000225264"/>
    </source>
</evidence>
<reference evidence="2 3" key="1">
    <citation type="submission" date="2016-10" db="EMBL/GenBank/DDBJ databases">
        <title>Comprehensive resistome analysis reveals the prevalence of NDM and MCR-1 in Chinese poultry production.</title>
        <authorList>
            <person name="Wang Y."/>
            <person name="Zhang R."/>
            <person name="Li J."/>
            <person name="Wu Z."/>
            <person name="Wenjuan Y."/>
            <person name="Schwarz S."/>
            <person name="Tyrrell J."/>
            <person name="Zheng Y."/>
            <person name="Wang S."/>
            <person name="Shen Z."/>
            <person name="Liu Z."/>
            <person name="Lei L."/>
            <person name="Li M."/>
            <person name="Zhang Q."/>
            <person name="Wu C."/>
            <person name="Zhang Q."/>
            <person name="Wu Y."/>
            <person name="Walsh T."/>
            <person name="Shen J."/>
        </authorList>
    </citation>
    <scope>NUCLEOTIDE SEQUENCE [LARGE SCALE GENOMIC DNA]</scope>
    <source>
        <strain evidence="2 3">574</strain>
    </source>
</reference>
<sequence>MENHNIIVIISDEINMKLTSFFNPKNKKTNDMNHKNIEQDILTCLRCLSDKEIGFSFSSSLDKHSAANTPNVVIINEKIEKPNCVLSFKNNGPIHIPQVDTNNVTKDIKINFG</sequence>
<gene>
    <name evidence="2" type="ORF">BK300_13600</name>
    <name evidence="1" type="ORF">CQ842_08775</name>
</gene>
<dbReference type="Proteomes" id="UP000184077">
    <property type="component" value="Unassembled WGS sequence"/>
</dbReference>
<name>A0A1J8NN35_ECOLX</name>
<accession>A0A1J8NN35</accession>
<dbReference type="EMBL" id="MOHC01000021">
    <property type="protein sequence ID" value="OJN37219.1"/>
    <property type="molecule type" value="Genomic_DNA"/>
</dbReference>
<evidence type="ECO:0000313" key="2">
    <source>
        <dbReference type="EMBL" id="OJN37219.1"/>
    </source>
</evidence>
<dbReference type="AlphaFoldDB" id="A0A1J8NN35"/>
<protein>
    <submittedName>
        <fullName evidence="2">Uncharacterized protein</fullName>
    </submittedName>
</protein>